<proteinExistence type="predicted"/>
<keyword evidence="2" id="KW-1185">Reference proteome</keyword>
<name>A0A917ZWI5_9ACTN</name>
<comment type="caution">
    <text evidence="1">The sequence shown here is derived from an EMBL/GenBank/DDBJ whole genome shotgun (WGS) entry which is preliminary data.</text>
</comment>
<sequence>MCPVGPAHLAHESGDTARRSALTFNALSEGVAMEEPDHRDVRGALGDVTARATHERPGALPVVRR</sequence>
<dbReference type="EMBL" id="BMMS01000035">
    <property type="protein sequence ID" value="GGO97836.1"/>
    <property type="molecule type" value="Genomic_DNA"/>
</dbReference>
<dbReference type="AlphaFoldDB" id="A0A917ZWI5"/>
<accession>A0A917ZWI5</accession>
<evidence type="ECO:0000313" key="1">
    <source>
        <dbReference type="EMBL" id="GGO97836.1"/>
    </source>
</evidence>
<gene>
    <name evidence="1" type="ORF">GCM10012280_60560</name>
</gene>
<evidence type="ECO:0000313" key="2">
    <source>
        <dbReference type="Proteomes" id="UP000641932"/>
    </source>
</evidence>
<protein>
    <submittedName>
        <fullName evidence="1">Uncharacterized protein</fullName>
    </submittedName>
</protein>
<dbReference type="Proteomes" id="UP000641932">
    <property type="component" value="Unassembled WGS sequence"/>
</dbReference>
<organism evidence="1 2">
    <name type="scientific">Wenjunlia tyrosinilytica</name>
    <dbReference type="NCBI Taxonomy" id="1544741"/>
    <lineage>
        <taxon>Bacteria</taxon>
        <taxon>Bacillati</taxon>
        <taxon>Actinomycetota</taxon>
        <taxon>Actinomycetes</taxon>
        <taxon>Kitasatosporales</taxon>
        <taxon>Streptomycetaceae</taxon>
        <taxon>Wenjunlia</taxon>
    </lineage>
</organism>
<reference evidence="1" key="2">
    <citation type="submission" date="2020-09" db="EMBL/GenBank/DDBJ databases">
        <authorList>
            <person name="Sun Q."/>
            <person name="Zhou Y."/>
        </authorList>
    </citation>
    <scope>NUCLEOTIDE SEQUENCE</scope>
    <source>
        <strain evidence="1">CGMCC 4.7201</strain>
    </source>
</reference>
<reference evidence="1" key="1">
    <citation type="journal article" date="2014" name="Int. J. Syst. Evol. Microbiol.">
        <title>Complete genome sequence of Corynebacterium casei LMG S-19264T (=DSM 44701T), isolated from a smear-ripened cheese.</title>
        <authorList>
            <consortium name="US DOE Joint Genome Institute (JGI-PGF)"/>
            <person name="Walter F."/>
            <person name="Albersmeier A."/>
            <person name="Kalinowski J."/>
            <person name="Ruckert C."/>
        </authorList>
    </citation>
    <scope>NUCLEOTIDE SEQUENCE</scope>
    <source>
        <strain evidence="1">CGMCC 4.7201</strain>
    </source>
</reference>